<evidence type="ECO:0000313" key="1">
    <source>
        <dbReference type="EMBL" id="VEL15906.1"/>
    </source>
</evidence>
<accession>A0A3S5B8B6</accession>
<dbReference type="Proteomes" id="UP000784294">
    <property type="component" value="Unassembled WGS sequence"/>
</dbReference>
<evidence type="ECO:0000313" key="2">
    <source>
        <dbReference type="Proteomes" id="UP000784294"/>
    </source>
</evidence>
<dbReference type="AlphaFoldDB" id="A0A3S5B8B6"/>
<name>A0A3S5B8B6_9PLAT</name>
<gene>
    <name evidence="1" type="ORF">PXEA_LOCUS9346</name>
</gene>
<protein>
    <submittedName>
        <fullName evidence="1">Uncharacterized protein</fullName>
    </submittedName>
</protein>
<sequence>MLYLVKVEMNLHLTAPTHHTYRMTHREATRLLNLLIYKLLPRIRGTVKSTTSQSSPRSLFPPVKTVKLIMPPVLLSSAARKKLYLKCFLTQTPTVVRQNRRPLPLLFYLAFRI</sequence>
<reference evidence="1" key="1">
    <citation type="submission" date="2018-11" db="EMBL/GenBank/DDBJ databases">
        <authorList>
            <consortium name="Pathogen Informatics"/>
        </authorList>
    </citation>
    <scope>NUCLEOTIDE SEQUENCE</scope>
</reference>
<proteinExistence type="predicted"/>
<keyword evidence="2" id="KW-1185">Reference proteome</keyword>
<dbReference type="EMBL" id="CAAALY010026379">
    <property type="protein sequence ID" value="VEL15906.1"/>
    <property type="molecule type" value="Genomic_DNA"/>
</dbReference>
<organism evidence="1 2">
    <name type="scientific">Protopolystoma xenopodis</name>
    <dbReference type="NCBI Taxonomy" id="117903"/>
    <lineage>
        <taxon>Eukaryota</taxon>
        <taxon>Metazoa</taxon>
        <taxon>Spiralia</taxon>
        <taxon>Lophotrochozoa</taxon>
        <taxon>Platyhelminthes</taxon>
        <taxon>Monogenea</taxon>
        <taxon>Polyopisthocotylea</taxon>
        <taxon>Polystomatidea</taxon>
        <taxon>Polystomatidae</taxon>
        <taxon>Protopolystoma</taxon>
    </lineage>
</organism>
<comment type="caution">
    <text evidence="1">The sequence shown here is derived from an EMBL/GenBank/DDBJ whole genome shotgun (WGS) entry which is preliminary data.</text>
</comment>